<proteinExistence type="predicted"/>
<dbReference type="Proteomes" id="UP001169217">
    <property type="component" value="Unassembled WGS sequence"/>
</dbReference>
<feature type="compositionally biased region" description="Polar residues" evidence="1">
    <location>
        <begin position="192"/>
        <end position="204"/>
    </location>
</feature>
<evidence type="ECO:0000313" key="3">
    <source>
        <dbReference type="Proteomes" id="UP001169217"/>
    </source>
</evidence>
<organism evidence="2 3">
    <name type="scientific">Colletotrichum limetticola</name>
    <dbReference type="NCBI Taxonomy" id="1209924"/>
    <lineage>
        <taxon>Eukaryota</taxon>
        <taxon>Fungi</taxon>
        <taxon>Dikarya</taxon>
        <taxon>Ascomycota</taxon>
        <taxon>Pezizomycotina</taxon>
        <taxon>Sordariomycetes</taxon>
        <taxon>Hypocreomycetidae</taxon>
        <taxon>Glomerellales</taxon>
        <taxon>Glomerellaceae</taxon>
        <taxon>Colletotrichum</taxon>
        <taxon>Colletotrichum acutatum species complex</taxon>
    </lineage>
</organism>
<gene>
    <name evidence="2" type="ORF">CLIM01_03179</name>
</gene>
<sequence>MALELFIPSCVRSPPGHLHLPDIERPLRISIEGPRESIEKLFLSVVWDTRVFDAKFPQEAGPQLATLAFRRIYGESVRSDVPGDLVVRDGYIGWIGQGHRIVDHFDYYGVTFDHLVPVVDADPEALQINIIEVESDQGKTANECVRFPVDALEYTGKKVLTVPICCQKRKGTTDRARVNNEVLYRDGHPNPWMQSKSSSEGPLP</sequence>
<keyword evidence="3" id="KW-1185">Reference proteome</keyword>
<evidence type="ECO:0000313" key="2">
    <source>
        <dbReference type="EMBL" id="KAK0379454.1"/>
    </source>
</evidence>
<protein>
    <submittedName>
        <fullName evidence="2">Uncharacterized protein</fullName>
    </submittedName>
</protein>
<comment type="caution">
    <text evidence="2">The sequence shown here is derived from an EMBL/GenBank/DDBJ whole genome shotgun (WGS) entry which is preliminary data.</text>
</comment>
<feature type="region of interest" description="Disordered" evidence="1">
    <location>
        <begin position="185"/>
        <end position="204"/>
    </location>
</feature>
<accession>A0ABQ9Q6L9</accession>
<reference evidence="2" key="1">
    <citation type="submission" date="2023-04" db="EMBL/GenBank/DDBJ databases">
        <title>Colletotrichum limetticola genome sequence.</title>
        <authorList>
            <person name="Baroncelli R."/>
        </authorList>
    </citation>
    <scope>NUCLEOTIDE SEQUENCE</scope>
    <source>
        <strain evidence="2">KLA-Anderson</strain>
    </source>
</reference>
<name>A0ABQ9Q6L9_9PEZI</name>
<evidence type="ECO:0000256" key="1">
    <source>
        <dbReference type="SAM" id="MobiDB-lite"/>
    </source>
</evidence>
<dbReference type="EMBL" id="JARUPT010000065">
    <property type="protein sequence ID" value="KAK0379454.1"/>
    <property type="molecule type" value="Genomic_DNA"/>
</dbReference>